<dbReference type="VEuPathDB" id="TrichDB:TVAGG3_0481020"/>
<dbReference type="PROSITE" id="PS50297">
    <property type="entry name" value="ANK_REP_REGION"/>
    <property type="match status" value="1"/>
</dbReference>
<dbReference type="PROSITE" id="PS50088">
    <property type="entry name" value="ANK_REPEAT"/>
    <property type="match status" value="1"/>
</dbReference>
<organism evidence="4 5">
    <name type="scientific">Trichomonas vaginalis (strain ATCC PRA-98 / G3)</name>
    <dbReference type="NCBI Taxonomy" id="412133"/>
    <lineage>
        <taxon>Eukaryota</taxon>
        <taxon>Metamonada</taxon>
        <taxon>Parabasalia</taxon>
        <taxon>Trichomonadida</taxon>
        <taxon>Trichomonadidae</taxon>
        <taxon>Trichomonas</taxon>
    </lineage>
</organism>
<dbReference type="Pfam" id="PF12796">
    <property type="entry name" value="Ank_2"/>
    <property type="match status" value="1"/>
</dbReference>
<keyword evidence="2" id="KW-0175">Coiled coil</keyword>
<keyword evidence="5" id="KW-1185">Reference proteome</keyword>
<gene>
    <name evidence="4" type="ORF">TVAG_384020</name>
</gene>
<dbReference type="RefSeq" id="XP_001314256.1">
    <property type="nucleotide sequence ID" value="XM_001314240.1"/>
</dbReference>
<evidence type="ECO:0000313" key="5">
    <source>
        <dbReference type="Proteomes" id="UP000001542"/>
    </source>
</evidence>
<reference evidence="4" key="2">
    <citation type="journal article" date="2007" name="Science">
        <title>Draft genome sequence of the sexually transmitted pathogen Trichomonas vaginalis.</title>
        <authorList>
            <person name="Carlton J.M."/>
            <person name="Hirt R.P."/>
            <person name="Silva J.C."/>
            <person name="Delcher A.L."/>
            <person name="Schatz M."/>
            <person name="Zhao Q."/>
            <person name="Wortman J.R."/>
            <person name="Bidwell S.L."/>
            <person name="Alsmark U.C.M."/>
            <person name="Besteiro S."/>
            <person name="Sicheritz-Ponten T."/>
            <person name="Noel C.J."/>
            <person name="Dacks J.B."/>
            <person name="Foster P.G."/>
            <person name="Simillion C."/>
            <person name="Van de Peer Y."/>
            <person name="Miranda-Saavedra D."/>
            <person name="Barton G.J."/>
            <person name="Westrop G.D."/>
            <person name="Mueller S."/>
            <person name="Dessi D."/>
            <person name="Fiori P.L."/>
            <person name="Ren Q."/>
            <person name="Paulsen I."/>
            <person name="Zhang H."/>
            <person name="Bastida-Corcuera F.D."/>
            <person name="Simoes-Barbosa A."/>
            <person name="Brown M.T."/>
            <person name="Hayes R.D."/>
            <person name="Mukherjee M."/>
            <person name="Okumura C.Y."/>
            <person name="Schneider R."/>
            <person name="Smith A.J."/>
            <person name="Vanacova S."/>
            <person name="Villalvazo M."/>
            <person name="Haas B.J."/>
            <person name="Pertea M."/>
            <person name="Feldblyum T.V."/>
            <person name="Utterback T.R."/>
            <person name="Shu C.L."/>
            <person name="Osoegawa K."/>
            <person name="de Jong P.J."/>
            <person name="Hrdy I."/>
            <person name="Horvathova L."/>
            <person name="Zubacova Z."/>
            <person name="Dolezal P."/>
            <person name="Malik S.B."/>
            <person name="Logsdon J.M. Jr."/>
            <person name="Henze K."/>
            <person name="Gupta A."/>
            <person name="Wang C.C."/>
            <person name="Dunne R.L."/>
            <person name="Upcroft J.A."/>
            <person name="Upcroft P."/>
            <person name="White O."/>
            <person name="Salzberg S.L."/>
            <person name="Tang P."/>
            <person name="Chiu C.-H."/>
            <person name="Lee Y.-S."/>
            <person name="Embley T.M."/>
            <person name="Coombs G.H."/>
            <person name="Mottram J.C."/>
            <person name="Tachezy J."/>
            <person name="Fraser-Liggett C.M."/>
            <person name="Johnson P.J."/>
        </authorList>
    </citation>
    <scope>NUCLEOTIDE SEQUENCE [LARGE SCALE GENOMIC DNA]</scope>
    <source>
        <strain evidence="4">G3</strain>
    </source>
</reference>
<dbReference type="SUPFAM" id="SSF48403">
    <property type="entry name" value="Ankyrin repeat"/>
    <property type="match status" value="1"/>
</dbReference>
<dbReference type="PANTHER" id="PTHR24129">
    <property type="entry name" value="ANKYCORBIN"/>
    <property type="match status" value="1"/>
</dbReference>
<dbReference type="SMR" id="A2F0A1"/>
<evidence type="ECO:0000256" key="3">
    <source>
        <dbReference type="PROSITE-ProRule" id="PRU00023"/>
    </source>
</evidence>
<dbReference type="SMART" id="SM00248">
    <property type="entry name" value="ANK"/>
    <property type="match status" value="4"/>
</dbReference>
<keyword evidence="3" id="KW-0040">ANK repeat</keyword>
<dbReference type="VEuPathDB" id="TrichDB:TVAG_384020"/>
<sequence>MKKNTLLYTNDWLSVFILDGLIEPAREISKNCMFSIPLFFLIRDEETLNNLLLIASNIFFQQLICKAINDGYIYHLRIMIHHPNFSFSKINASILSEIECKHKDIYQEIIALLNAMTTVETAYKNFLDKIPINEGMVYDVMKYSIQINCIYNFNIIASHYYNIHYSLEQLIELLKLSPFTWSFASEKIVEKEPDGSVCIPLTRYYFISEDNGIIPAQVADIIMKDPELQSQLTAYDCINLLSMIQLEYTDISPLISLLTKFGLITDPSQINENTSLTDIQEIVYNSPKIDELIKEDIEGFANIIAPHHDFITKVTGIEVSKEFYDKMVHIYVNTFNPKPIRKNLYLFGRSVQVQPEVKEHCDKFIRFLTDPINRKHVDVKELCKSPQNVIFIKYLEFTQDEFQYVKNIEFMKFELCFNQNNMKFFTFEELIKTRNSENVLKGALVKTLTPEDVRKIQEYFIHPISYTPCVMQTNNVEFQQRYREIFKRDEICNGFEDQLLINNLMPNHIFDDISYKIFATLLTRKLNDATKAKLFLTIPASQEMLEFLYSKRELINDSCLIVYSTRISSPIVEKGATIGDDYVEKIFCSAQKIDLELLFEYKISKRALALSLIKSIENKYIEAIKILLSKEAPVNFILDGVTPLQVAIKNNYIEGVEILLNHGASIDFKGLQTAAFAAESSKNAKIIKLICNKIDVEYESHFTHITDIHIPKNIQPIKQNMDLLCSSNAFQYAYSDDKYPDFMICSRVKNTKDSINLISDIHQIVINVIQEKSSFANPFRVITLFTPVDLSALRELIPGLTCNRMMISDEIKQDVWNFIDKNLAISSPQFRAVYSVITGIKMIEPIEGLSDLLSVATRLGNIEIIEELFDKGARIEDVEGYYQLLSPSLEAISKDRSDILELFILHGLKFDHIYSIDNFTLLNASIEFNSTKCFDLLFSKSSFGHFVVETPMMSALQTFERTGNDYFINKLLPQIDTEYERIVDSSFCDYLLFKSGQIPEFHYNSANRKKTVISSRFVNESNMIPNSLSRGFDTVIQEILAFDIVRYRFLMERDHIQKYID</sequence>
<accession>A2F0A1</accession>
<dbReference type="Proteomes" id="UP000001542">
    <property type="component" value="Unassembled WGS sequence"/>
</dbReference>
<dbReference type="KEGG" id="tva:4759490"/>
<evidence type="ECO:0000256" key="2">
    <source>
        <dbReference type="ARBA" id="ARBA00023054"/>
    </source>
</evidence>
<reference evidence="4" key="1">
    <citation type="submission" date="2006-10" db="EMBL/GenBank/DDBJ databases">
        <authorList>
            <person name="Amadeo P."/>
            <person name="Zhao Q."/>
            <person name="Wortman J."/>
            <person name="Fraser-Liggett C."/>
            <person name="Carlton J."/>
        </authorList>
    </citation>
    <scope>NUCLEOTIDE SEQUENCE</scope>
    <source>
        <strain evidence="4">G3</strain>
    </source>
</reference>
<feature type="repeat" description="ANK" evidence="3">
    <location>
        <begin position="639"/>
        <end position="671"/>
    </location>
</feature>
<dbReference type="InterPro" id="IPR042420">
    <property type="entry name" value="RAI14/UACA"/>
</dbReference>
<evidence type="ECO:0008006" key="6">
    <source>
        <dbReference type="Google" id="ProtNLM"/>
    </source>
</evidence>
<dbReference type="InParanoid" id="A2F0A1"/>
<dbReference type="AlphaFoldDB" id="A2F0A1"/>
<dbReference type="PANTHER" id="PTHR24129:SF2">
    <property type="entry name" value="DUF3447 DOMAIN-CONTAINING PROTEIN"/>
    <property type="match status" value="1"/>
</dbReference>
<dbReference type="InterPro" id="IPR002110">
    <property type="entry name" value="Ankyrin_rpt"/>
</dbReference>
<dbReference type="Gene3D" id="1.25.40.20">
    <property type="entry name" value="Ankyrin repeat-containing domain"/>
    <property type="match status" value="2"/>
</dbReference>
<proteinExistence type="predicted"/>
<protein>
    <recommendedName>
        <fullName evidence="6">DUF3447 domain-containing protein</fullName>
    </recommendedName>
</protein>
<dbReference type="GO" id="GO:0003779">
    <property type="term" value="F:actin binding"/>
    <property type="evidence" value="ECO:0007669"/>
    <property type="project" value="InterPro"/>
</dbReference>
<evidence type="ECO:0000256" key="1">
    <source>
        <dbReference type="ARBA" id="ARBA00022737"/>
    </source>
</evidence>
<dbReference type="EMBL" id="DS113560">
    <property type="protein sequence ID" value="EAY01663.1"/>
    <property type="molecule type" value="Genomic_DNA"/>
</dbReference>
<dbReference type="InterPro" id="IPR036770">
    <property type="entry name" value="Ankyrin_rpt-contain_sf"/>
</dbReference>
<name>A2F0A1_TRIV3</name>
<keyword evidence="1" id="KW-0677">Repeat</keyword>
<evidence type="ECO:0000313" key="4">
    <source>
        <dbReference type="EMBL" id="EAY01663.1"/>
    </source>
</evidence>